<feature type="compositionally biased region" description="Basic and acidic residues" evidence="1">
    <location>
        <begin position="270"/>
        <end position="281"/>
    </location>
</feature>
<dbReference type="Proteomes" id="UP000025227">
    <property type="component" value="Unplaced"/>
</dbReference>
<keyword evidence="2" id="KW-1185">Reference proteome</keyword>
<sequence>MPLCPAFTDSKKAFDIVETEAIIRATTVFLLNIAALENIMRHLEWKDLGVKADGRYLHHLRFAGDIVLITPNIEQAERVLAEFDKSEVNMMNDLAPELFRRKHVAWGAFKNIEGVVKKTKNIRFCAHLLDTAVLSALAYSSETCTLRKQDEHATQVQKGIRSSEFAKKSKIRWAGHIMRYSDDRWTRVLTDWIPGHQTNTRTAATRWPDFFTEALNVVFCERALYERVLHLVSLKRERFTGALKLVTGANDVTNARMRKSMINGTTGDTGSKEQGTKKALL</sequence>
<dbReference type="WBParaSite" id="HCON_00184790-00001">
    <property type="protein sequence ID" value="HCON_00184790-00001"/>
    <property type="gene ID" value="HCON_00184790"/>
</dbReference>
<evidence type="ECO:0000313" key="3">
    <source>
        <dbReference type="WBParaSite" id="HCON_00184790-00001"/>
    </source>
</evidence>
<accession>A0A7I5EEQ2</accession>
<organism evidence="2 3">
    <name type="scientific">Haemonchus contortus</name>
    <name type="common">Barber pole worm</name>
    <dbReference type="NCBI Taxonomy" id="6289"/>
    <lineage>
        <taxon>Eukaryota</taxon>
        <taxon>Metazoa</taxon>
        <taxon>Ecdysozoa</taxon>
        <taxon>Nematoda</taxon>
        <taxon>Chromadorea</taxon>
        <taxon>Rhabditida</taxon>
        <taxon>Rhabditina</taxon>
        <taxon>Rhabditomorpha</taxon>
        <taxon>Strongyloidea</taxon>
        <taxon>Trichostrongylidae</taxon>
        <taxon>Haemonchus</taxon>
    </lineage>
</organism>
<reference evidence="3" key="1">
    <citation type="submission" date="2020-12" db="UniProtKB">
        <authorList>
            <consortium name="WormBaseParasite"/>
        </authorList>
    </citation>
    <scope>IDENTIFICATION</scope>
    <source>
        <strain evidence="3">MHco3</strain>
    </source>
</reference>
<dbReference type="AlphaFoldDB" id="A0A7I5EEQ2"/>
<feature type="region of interest" description="Disordered" evidence="1">
    <location>
        <begin position="260"/>
        <end position="281"/>
    </location>
</feature>
<evidence type="ECO:0000256" key="1">
    <source>
        <dbReference type="SAM" id="MobiDB-lite"/>
    </source>
</evidence>
<proteinExistence type="predicted"/>
<protein>
    <submittedName>
        <fullName evidence="3">Reverse transcriptase domain-containing protein</fullName>
    </submittedName>
</protein>
<evidence type="ECO:0000313" key="2">
    <source>
        <dbReference type="Proteomes" id="UP000025227"/>
    </source>
</evidence>
<name>A0A7I5EEQ2_HAECO</name>